<organism evidence="1 2">
    <name type="scientific">Wickerhamomyces pijperi</name>
    <name type="common">Yeast</name>
    <name type="synonym">Pichia pijperi</name>
    <dbReference type="NCBI Taxonomy" id="599730"/>
    <lineage>
        <taxon>Eukaryota</taxon>
        <taxon>Fungi</taxon>
        <taxon>Dikarya</taxon>
        <taxon>Ascomycota</taxon>
        <taxon>Saccharomycotina</taxon>
        <taxon>Saccharomycetes</taxon>
        <taxon>Phaffomycetales</taxon>
        <taxon>Wickerhamomycetaceae</taxon>
        <taxon>Wickerhamomyces</taxon>
    </lineage>
</organism>
<dbReference type="AlphaFoldDB" id="A0A9P8Q3E3"/>
<name>A0A9P8Q3E3_WICPI</name>
<evidence type="ECO:0000313" key="1">
    <source>
        <dbReference type="EMBL" id="KAH3683288.1"/>
    </source>
</evidence>
<gene>
    <name evidence="1" type="ORF">WICPIJ_005758</name>
</gene>
<dbReference type="EMBL" id="JAEUBG010003196">
    <property type="protein sequence ID" value="KAH3683288.1"/>
    <property type="molecule type" value="Genomic_DNA"/>
</dbReference>
<proteinExistence type="predicted"/>
<reference evidence="1" key="1">
    <citation type="journal article" date="2021" name="Open Biol.">
        <title>Shared evolutionary footprints suggest mitochondrial oxidative damage underlies multiple complex I losses in fungi.</title>
        <authorList>
            <person name="Schikora-Tamarit M.A."/>
            <person name="Marcet-Houben M."/>
            <person name="Nosek J."/>
            <person name="Gabaldon T."/>
        </authorList>
    </citation>
    <scope>NUCLEOTIDE SEQUENCE</scope>
    <source>
        <strain evidence="1">CBS2887</strain>
    </source>
</reference>
<comment type="caution">
    <text evidence="1">The sequence shown here is derived from an EMBL/GenBank/DDBJ whole genome shotgun (WGS) entry which is preliminary data.</text>
</comment>
<reference evidence="1" key="2">
    <citation type="submission" date="2021-01" db="EMBL/GenBank/DDBJ databases">
        <authorList>
            <person name="Schikora-Tamarit M.A."/>
        </authorList>
    </citation>
    <scope>NUCLEOTIDE SEQUENCE</scope>
    <source>
        <strain evidence="1">CBS2887</strain>
    </source>
</reference>
<sequence length="466" mass="55164">MASTYNFKHQKSMEYKARHEPKGHDHTTFINYLWLGVSATNNVGDRFPCFVWKTIFLHLDSFETVYEFLINHVHRPNPAKCWYHSKDICCRTFRQGLTDYMYDSFGIVPIEIQFVPNAAAYERRDWLELNRRLRQMDYDIFYKPFPHSAKTSKQLLQHNTYWRRVIYVDYEYNMINSMRNNWTLNSLLKRTCLKWGHIVNIIVRSDMLPDRFKPHTSDGVLDLPKLKEFHLAAISTILEPEKSFNDDSFRMQYRFEIEERAAKVFNTKSDTFAAQQQLLLSLFRKAPDRKSFVKTLVSNGECQVNLNPYQSVSHVKKIPDPMDNDFLLNQYAPIVDLVIKCDSSMNIRMKKLTNKITGSFQKKKKKKNASLSKYWTRLHTREDKLLFLQHCFPVYANKFTSIPESQPEDKKATQLKFENGYLEEKQEPITSTNTLETDLLSKPISKGVLWFVEQTKTVNYVKFRLQ</sequence>
<protein>
    <submittedName>
        <fullName evidence="1">Uncharacterized protein</fullName>
    </submittedName>
</protein>
<dbReference type="Proteomes" id="UP000774326">
    <property type="component" value="Unassembled WGS sequence"/>
</dbReference>
<keyword evidence="2" id="KW-1185">Reference proteome</keyword>
<evidence type="ECO:0000313" key="2">
    <source>
        <dbReference type="Proteomes" id="UP000774326"/>
    </source>
</evidence>
<accession>A0A9P8Q3E3</accession>